<organism evidence="2 3">
    <name type="scientific">Perilla frutescens var. hirtella</name>
    <name type="common">Perilla citriodora</name>
    <name type="synonym">Perilla setoyensis</name>
    <dbReference type="NCBI Taxonomy" id="608512"/>
    <lineage>
        <taxon>Eukaryota</taxon>
        <taxon>Viridiplantae</taxon>
        <taxon>Streptophyta</taxon>
        <taxon>Embryophyta</taxon>
        <taxon>Tracheophyta</taxon>
        <taxon>Spermatophyta</taxon>
        <taxon>Magnoliopsida</taxon>
        <taxon>eudicotyledons</taxon>
        <taxon>Gunneridae</taxon>
        <taxon>Pentapetalae</taxon>
        <taxon>asterids</taxon>
        <taxon>lamiids</taxon>
        <taxon>Lamiales</taxon>
        <taxon>Lamiaceae</taxon>
        <taxon>Nepetoideae</taxon>
        <taxon>Elsholtzieae</taxon>
        <taxon>Perilla</taxon>
    </lineage>
</organism>
<dbReference type="PANTHER" id="PTHR32246:SF22">
    <property type="entry name" value="C2 DOMAIN-CONTAINING PROTEIN"/>
    <property type="match status" value="1"/>
</dbReference>
<dbReference type="EMBL" id="SDAM02000063">
    <property type="protein sequence ID" value="KAH6832843.1"/>
    <property type="molecule type" value="Genomic_DNA"/>
</dbReference>
<dbReference type="SMART" id="SM00239">
    <property type="entry name" value="C2"/>
    <property type="match status" value="1"/>
</dbReference>
<dbReference type="Proteomes" id="UP001190926">
    <property type="component" value="Unassembled WGS sequence"/>
</dbReference>
<evidence type="ECO:0000259" key="1">
    <source>
        <dbReference type="PROSITE" id="PS50004"/>
    </source>
</evidence>
<proteinExistence type="predicted"/>
<evidence type="ECO:0000313" key="2">
    <source>
        <dbReference type="EMBL" id="KAH6832843.1"/>
    </source>
</evidence>
<dbReference type="AlphaFoldDB" id="A0AAD4JFF8"/>
<name>A0AAD4JFF8_PERFH</name>
<sequence>MMKFIDGRKVRVTVVSAVGLPDYRITDRMKVYCKVSLNEQPESMKKSKSDKRGGVNPRWDFTVDYTLTENAVQLPGANLVVKLYCKRSLTRDKPIGEVRISIKSLFDMGIRSHDNKCVTYCVQGTQYGQLSIQYSFGEKTAVLHQPPDKARTRPGRHGLISFMRSGFLLLRLSAFFLTGGQSAALLLAS</sequence>
<protein>
    <recommendedName>
        <fullName evidence="1">C2 domain-containing protein</fullName>
    </recommendedName>
</protein>
<keyword evidence="3" id="KW-1185">Reference proteome</keyword>
<dbReference type="InterPro" id="IPR000008">
    <property type="entry name" value="C2_dom"/>
</dbReference>
<dbReference type="PROSITE" id="PS50004">
    <property type="entry name" value="C2"/>
    <property type="match status" value="1"/>
</dbReference>
<comment type="caution">
    <text evidence="2">The sequence shown here is derived from an EMBL/GenBank/DDBJ whole genome shotgun (WGS) entry which is preliminary data.</text>
</comment>
<reference evidence="2 3" key="1">
    <citation type="journal article" date="2021" name="Nat. Commun.">
        <title>Incipient diploidization of the medicinal plant Perilla within 10,000 years.</title>
        <authorList>
            <person name="Zhang Y."/>
            <person name="Shen Q."/>
            <person name="Leng L."/>
            <person name="Zhang D."/>
            <person name="Chen S."/>
            <person name="Shi Y."/>
            <person name="Ning Z."/>
            <person name="Chen S."/>
        </authorList>
    </citation>
    <scope>NUCLEOTIDE SEQUENCE [LARGE SCALE GENOMIC DNA]</scope>
    <source>
        <strain evidence="3">cv. PC099</strain>
    </source>
</reference>
<evidence type="ECO:0000313" key="3">
    <source>
        <dbReference type="Proteomes" id="UP001190926"/>
    </source>
</evidence>
<dbReference type="InterPro" id="IPR035892">
    <property type="entry name" value="C2_domain_sf"/>
</dbReference>
<dbReference type="SUPFAM" id="SSF49562">
    <property type="entry name" value="C2 domain (Calcium/lipid-binding domain, CaLB)"/>
    <property type="match status" value="1"/>
</dbReference>
<dbReference type="Pfam" id="PF00168">
    <property type="entry name" value="C2"/>
    <property type="match status" value="1"/>
</dbReference>
<accession>A0AAD4JFF8</accession>
<dbReference type="PANTHER" id="PTHR32246">
    <property type="entry name" value="INGRESSION PROTEIN FIC1"/>
    <property type="match status" value="1"/>
</dbReference>
<dbReference type="Gene3D" id="2.60.40.150">
    <property type="entry name" value="C2 domain"/>
    <property type="match status" value="1"/>
</dbReference>
<gene>
    <name evidence="2" type="ORF">C2S53_014354</name>
</gene>
<feature type="domain" description="C2" evidence="1">
    <location>
        <begin position="1"/>
        <end position="118"/>
    </location>
</feature>